<dbReference type="PANTHER" id="PTHR32282">
    <property type="entry name" value="BINDING PROTEIN TRANSPEPTIDASE, PUTATIVE-RELATED"/>
    <property type="match status" value="1"/>
</dbReference>
<keyword evidence="8" id="KW-0378">Hydrolase</keyword>
<dbReference type="SUPFAM" id="SSF53955">
    <property type="entry name" value="Lysozyme-like"/>
    <property type="match status" value="1"/>
</dbReference>
<evidence type="ECO:0000259" key="15">
    <source>
        <dbReference type="Pfam" id="PF00905"/>
    </source>
</evidence>
<accession>A0ABX8ZJG5</accession>
<keyword evidence="6" id="KW-0328">Glycosyltransferase</keyword>
<dbReference type="EMBL" id="CP081295">
    <property type="protein sequence ID" value="QZD89127.1"/>
    <property type="molecule type" value="Genomic_DNA"/>
</dbReference>
<protein>
    <recommendedName>
        <fullName evidence="10">peptidoglycan glycosyltransferase</fullName>
        <ecNumber evidence="10">2.4.99.28</ecNumber>
    </recommendedName>
</protein>
<gene>
    <name evidence="17" type="ORF">K3148_09790</name>
</gene>
<evidence type="ECO:0000256" key="11">
    <source>
        <dbReference type="ARBA" id="ARBA00049902"/>
    </source>
</evidence>
<feature type="compositionally biased region" description="Pro residues" evidence="13">
    <location>
        <begin position="632"/>
        <end position="646"/>
    </location>
</feature>
<evidence type="ECO:0000256" key="2">
    <source>
        <dbReference type="ARBA" id="ARBA00007090"/>
    </source>
</evidence>
<dbReference type="PANTHER" id="PTHR32282:SF33">
    <property type="entry name" value="PEPTIDOGLYCAN GLYCOSYLTRANSFERASE"/>
    <property type="match status" value="1"/>
</dbReference>
<dbReference type="InterPro" id="IPR001460">
    <property type="entry name" value="PCN-bd_Tpept"/>
</dbReference>
<reference evidence="17 18" key="1">
    <citation type="submission" date="2021-08" db="EMBL/GenBank/DDBJ databases">
        <title>Comparative Genomics Analysis of the Genus Qipengyuania Reveals Extensive Genetic Diversity and Metabolic Versatility, Including the Description of Fifteen Novel Species.</title>
        <authorList>
            <person name="Liu Y."/>
        </authorList>
    </citation>
    <scope>NUCLEOTIDE SEQUENCE [LARGE SCALE GENOMIC DNA]</scope>
    <source>
        <strain evidence="17 18">1NDH13</strain>
    </source>
</reference>
<dbReference type="Pfam" id="PF00905">
    <property type="entry name" value="Transpeptidase"/>
    <property type="match status" value="1"/>
</dbReference>
<evidence type="ECO:0000256" key="6">
    <source>
        <dbReference type="ARBA" id="ARBA00022676"/>
    </source>
</evidence>
<evidence type="ECO:0000256" key="4">
    <source>
        <dbReference type="ARBA" id="ARBA00022645"/>
    </source>
</evidence>
<dbReference type="InterPro" id="IPR036950">
    <property type="entry name" value="PBP_transglycosylase"/>
</dbReference>
<keyword evidence="18" id="KW-1185">Reference proteome</keyword>
<organism evidence="17 18">
    <name type="scientific">Qipengyuania aurantiaca</name>
    <dbReference type="NCBI Taxonomy" id="2867233"/>
    <lineage>
        <taxon>Bacteria</taxon>
        <taxon>Pseudomonadati</taxon>
        <taxon>Pseudomonadota</taxon>
        <taxon>Alphaproteobacteria</taxon>
        <taxon>Sphingomonadales</taxon>
        <taxon>Erythrobacteraceae</taxon>
        <taxon>Qipengyuania</taxon>
    </lineage>
</organism>
<feature type="domain" description="Glycosyl transferase family 51" evidence="16">
    <location>
        <begin position="123"/>
        <end position="283"/>
    </location>
</feature>
<keyword evidence="9" id="KW-0511">Multifunctional enzyme</keyword>
<comment type="similarity">
    <text evidence="3">In the N-terminal section; belongs to the glycosyltransferase 51 family.</text>
</comment>
<keyword evidence="14" id="KW-1133">Transmembrane helix</keyword>
<keyword evidence="12" id="KW-0175">Coiled coil</keyword>
<dbReference type="InterPro" id="IPR023346">
    <property type="entry name" value="Lysozyme-like_dom_sf"/>
</dbReference>
<keyword evidence="4" id="KW-0121">Carboxypeptidase</keyword>
<dbReference type="Proteomes" id="UP000824281">
    <property type="component" value="Chromosome"/>
</dbReference>
<dbReference type="InterPro" id="IPR001264">
    <property type="entry name" value="Glyco_trans_51"/>
</dbReference>
<dbReference type="RefSeq" id="WP_221424630.1">
    <property type="nucleotide sequence ID" value="NZ_CP081295.1"/>
</dbReference>
<evidence type="ECO:0000256" key="5">
    <source>
        <dbReference type="ARBA" id="ARBA00022670"/>
    </source>
</evidence>
<keyword evidence="14" id="KW-0812">Transmembrane</keyword>
<comment type="pathway">
    <text evidence="1">Cell wall biogenesis; peptidoglycan biosynthesis.</text>
</comment>
<comment type="catalytic activity">
    <reaction evidence="11">
        <text>[GlcNAc-(1-&gt;4)-Mur2Ac(oyl-L-Ala-gamma-D-Glu-L-Lys-D-Ala-D-Ala)](n)-di-trans,octa-cis-undecaprenyl diphosphate + beta-D-GlcNAc-(1-&gt;4)-Mur2Ac(oyl-L-Ala-gamma-D-Glu-L-Lys-D-Ala-D-Ala)-di-trans,octa-cis-undecaprenyl diphosphate = [GlcNAc-(1-&gt;4)-Mur2Ac(oyl-L-Ala-gamma-D-Glu-L-Lys-D-Ala-D-Ala)](n+1)-di-trans,octa-cis-undecaprenyl diphosphate + di-trans,octa-cis-undecaprenyl diphosphate + H(+)</text>
        <dbReference type="Rhea" id="RHEA:23708"/>
        <dbReference type="Rhea" id="RHEA-COMP:9602"/>
        <dbReference type="Rhea" id="RHEA-COMP:9603"/>
        <dbReference type="ChEBI" id="CHEBI:15378"/>
        <dbReference type="ChEBI" id="CHEBI:58405"/>
        <dbReference type="ChEBI" id="CHEBI:60033"/>
        <dbReference type="ChEBI" id="CHEBI:78435"/>
        <dbReference type="EC" id="2.4.99.28"/>
    </reaction>
</comment>
<sequence>MGVIDSILRRDRPEPAPPGHRGYYALSDDWDDDDSWDDRLDAVDHAVLAEERKRQKWWQREHWFGRRKRWWVVRIIAGILALFMALVAWLAVTAPLNKSLEPIAPPQITLLASDGTPIARNGAVVDEPVDIDTLPPHVVEAFLAIEDRRFYDHWGVDPRGIARAAFTGTGGGSTITQQLAKFTFLTPERSLSRKAREALIAFWLEAWLTKDEILERYLSNAYFGDNVYGLRAASLHYFYRKPENLLPNQAAMLAGLLQAPSAYAPTRHYERAEKRMKLVVQSMVAAGYITEDEARAMRSPALDVRLKSDLPTGTYFADWALPEARQMSETGYARQTLTTTLDARLQNIARRVTSRAPLGEAQVALVAMRTNGEVVAMIGGKDYEKSPFNRATQAKRQPGSTFKLFVYLAAMRDGWSPDDTISNAKIEQGGYRPENSGGRYSESLTLEQAFAQSSNVAAVRLFGEVGSEKVIDAARDLGVTSPLTKGDPSMALGTSTMSLLELTAAYAGVAGNAYPVEPRAFATPERGWFESMVDGPSSFSGSTSRKMDRLLRSVIDGGTGRSARLSTPAFGKTGTTQDNRDAVFVGYAGDLVVGVWIGNDDNSPLQGISGGGLPARIWRDFMSQALGAAAAPKPPTPTSSPDPDGPIEPLDVPDLEDIPLGDGNSRLRIRDGEAIFSTEIDGIPVDIRVSDDGIGVDEAAIEEARRRAEERRQEAEERQYEEIRRQLERDGRIRNF</sequence>
<evidence type="ECO:0000256" key="9">
    <source>
        <dbReference type="ARBA" id="ARBA00023268"/>
    </source>
</evidence>
<comment type="similarity">
    <text evidence="2">In the C-terminal section; belongs to the transpeptidase family.</text>
</comment>
<evidence type="ECO:0000313" key="18">
    <source>
        <dbReference type="Proteomes" id="UP000824281"/>
    </source>
</evidence>
<dbReference type="Pfam" id="PF00912">
    <property type="entry name" value="Transgly"/>
    <property type="match status" value="1"/>
</dbReference>
<keyword evidence="14" id="KW-0472">Membrane</keyword>
<evidence type="ECO:0000256" key="10">
    <source>
        <dbReference type="ARBA" id="ARBA00044770"/>
    </source>
</evidence>
<evidence type="ECO:0000256" key="7">
    <source>
        <dbReference type="ARBA" id="ARBA00022679"/>
    </source>
</evidence>
<evidence type="ECO:0000256" key="13">
    <source>
        <dbReference type="SAM" id="MobiDB-lite"/>
    </source>
</evidence>
<feature type="transmembrane region" description="Helical" evidence="14">
    <location>
        <begin position="71"/>
        <end position="92"/>
    </location>
</feature>
<dbReference type="SUPFAM" id="SSF56601">
    <property type="entry name" value="beta-lactamase/transpeptidase-like"/>
    <property type="match status" value="1"/>
</dbReference>
<name>A0ABX8ZJG5_9SPHN</name>
<dbReference type="Gene3D" id="1.10.3810.10">
    <property type="entry name" value="Biosynthetic peptidoglycan transglycosylase-like"/>
    <property type="match status" value="1"/>
</dbReference>
<keyword evidence="5" id="KW-0645">Protease</keyword>
<proteinExistence type="inferred from homology"/>
<evidence type="ECO:0000256" key="3">
    <source>
        <dbReference type="ARBA" id="ARBA00007739"/>
    </source>
</evidence>
<feature type="region of interest" description="Disordered" evidence="13">
    <location>
        <begin position="628"/>
        <end position="652"/>
    </location>
</feature>
<dbReference type="EC" id="2.4.99.28" evidence="10"/>
<evidence type="ECO:0000256" key="8">
    <source>
        <dbReference type="ARBA" id="ARBA00022801"/>
    </source>
</evidence>
<dbReference type="Gene3D" id="3.40.710.10">
    <property type="entry name" value="DD-peptidase/beta-lactamase superfamily"/>
    <property type="match status" value="1"/>
</dbReference>
<evidence type="ECO:0000256" key="1">
    <source>
        <dbReference type="ARBA" id="ARBA00004752"/>
    </source>
</evidence>
<feature type="domain" description="Penicillin-binding protein transpeptidase" evidence="15">
    <location>
        <begin position="364"/>
        <end position="589"/>
    </location>
</feature>
<dbReference type="InterPro" id="IPR012338">
    <property type="entry name" value="Beta-lactam/transpept-like"/>
</dbReference>
<dbReference type="InterPro" id="IPR050396">
    <property type="entry name" value="Glycosyltr_51/Transpeptidase"/>
</dbReference>
<evidence type="ECO:0000259" key="16">
    <source>
        <dbReference type="Pfam" id="PF00912"/>
    </source>
</evidence>
<feature type="coiled-coil region" evidence="12">
    <location>
        <begin position="698"/>
        <end position="730"/>
    </location>
</feature>
<evidence type="ECO:0000256" key="14">
    <source>
        <dbReference type="SAM" id="Phobius"/>
    </source>
</evidence>
<evidence type="ECO:0000256" key="12">
    <source>
        <dbReference type="SAM" id="Coils"/>
    </source>
</evidence>
<evidence type="ECO:0000313" key="17">
    <source>
        <dbReference type="EMBL" id="QZD89127.1"/>
    </source>
</evidence>
<keyword evidence="7" id="KW-0808">Transferase</keyword>